<dbReference type="WBParaSite" id="scaffold1735_cov245.g3531">
    <property type="protein sequence ID" value="scaffold1735_cov245.g3531"/>
    <property type="gene ID" value="scaffold1735_cov245.g3531"/>
</dbReference>
<evidence type="ECO:0000313" key="2">
    <source>
        <dbReference type="Proteomes" id="UP000887561"/>
    </source>
</evidence>
<protein>
    <submittedName>
        <fullName evidence="3">Uncharacterized protein</fullName>
    </submittedName>
</protein>
<keyword evidence="2" id="KW-1185">Reference proteome</keyword>
<reference evidence="3" key="1">
    <citation type="submission" date="2022-11" db="UniProtKB">
        <authorList>
            <consortium name="WormBaseParasite"/>
        </authorList>
    </citation>
    <scope>IDENTIFICATION</scope>
</reference>
<name>A0A915LR86_MELJA</name>
<organism evidence="2 3">
    <name type="scientific">Meloidogyne javanica</name>
    <name type="common">Root-knot nematode worm</name>
    <dbReference type="NCBI Taxonomy" id="6303"/>
    <lineage>
        <taxon>Eukaryota</taxon>
        <taxon>Metazoa</taxon>
        <taxon>Ecdysozoa</taxon>
        <taxon>Nematoda</taxon>
        <taxon>Chromadorea</taxon>
        <taxon>Rhabditida</taxon>
        <taxon>Tylenchina</taxon>
        <taxon>Tylenchomorpha</taxon>
        <taxon>Tylenchoidea</taxon>
        <taxon>Meloidogynidae</taxon>
        <taxon>Meloidogyninae</taxon>
        <taxon>Meloidogyne</taxon>
        <taxon>Meloidogyne incognita group</taxon>
    </lineage>
</organism>
<feature type="compositionally biased region" description="Polar residues" evidence="1">
    <location>
        <begin position="27"/>
        <end position="43"/>
    </location>
</feature>
<evidence type="ECO:0000256" key="1">
    <source>
        <dbReference type="SAM" id="MobiDB-lite"/>
    </source>
</evidence>
<proteinExistence type="predicted"/>
<accession>A0A915LR86</accession>
<sequence length="95" mass="10282">NSTANESEKSSINNSDAENCVDDPTETRSISTAHTSGTRHTSVAEQNTYGNLCSELLHPQGQNNSLAISLEPCMPKPLQLLSKFDGDYADIDELI</sequence>
<dbReference type="AlphaFoldDB" id="A0A915LR86"/>
<feature type="region of interest" description="Disordered" evidence="1">
    <location>
        <begin position="1"/>
        <end position="43"/>
    </location>
</feature>
<dbReference type="Proteomes" id="UP000887561">
    <property type="component" value="Unplaced"/>
</dbReference>
<feature type="compositionally biased region" description="Polar residues" evidence="1">
    <location>
        <begin position="1"/>
        <end position="17"/>
    </location>
</feature>
<evidence type="ECO:0000313" key="3">
    <source>
        <dbReference type="WBParaSite" id="scaffold1735_cov245.g3531"/>
    </source>
</evidence>